<accession>A0A3P5WAH3</accession>
<dbReference type="Gene3D" id="2.60.120.620">
    <property type="entry name" value="q2cbj1_9rhob like domain"/>
    <property type="match status" value="1"/>
</dbReference>
<gene>
    <name evidence="3" type="ORF">XINFAN_00511</name>
</gene>
<dbReference type="AlphaFoldDB" id="A0A3P5WAH3"/>
<dbReference type="RefSeq" id="WP_124084938.1">
    <property type="nucleotide sequence ID" value="NZ_UXAW01000033.1"/>
</dbReference>
<dbReference type="PROSITE" id="PS51471">
    <property type="entry name" value="FE2OG_OXY"/>
    <property type="match status" value="1"/>
</dbReference>
<protein>
    <recommendedName>
        <fullName evidence="2">Fe2OG dioxygenase domain-containing protein</fullName>
    </recommendedName>
</protein>
<evidence type="ECO:0000259" key="2">
    <source>
        <dbReference type="PROSITE" id="PS51471"/>
    </source>
</evidence>
<evidence type="ECO:0000313" key="3">
    <source>
        <dbReference type="EMBL" id="VDC20463.1"/>
    </source>
</evidence>
<proteinExistence type="inferred from homology"/>
<feature type="domain" description="Fe2OG dioxygenase" evidence="2">
    <location>
        <begin position="133"/>
        <end position="245"/>
    </location>
</feature>
<dbReference type="Proteomes" id="UP000277498">
    <property type="component" value="Unassembled WGS sequence"/>
</dbReference>
<organism evidence="3 4">
    <name type="scientific">Pseudogemmobacter humi</name>
    <dbReference type="NCBI Taxonomy" id="2483812"/>
    <lineage>
        <taxon>Bacteria</taxon>
        <taxon>Pseudomonadati</taxon>
        <taxon>Pseudomonadota</taxon>
        <taxon>Alphaproteobacteria</taxon>
        <taxon>Rhodobacterales</taxon>
        <taxon>Paracoccaceae</taxon>
        <taxon>Pseudogemmobacter</taxon>
    </lineage>
</organism>
<keyword evidence="1" id="KW-0560">Oxidoreductase</keyword>
<dbReference type="GO" id="GO:0016491">
    <property type="term" value="F:oxidoreductase activity"/>
    <property type="evidence" value="ECO:0007669"/>
    <property type="project" value="UniProtKB-KW"/>
</dbReference>
<sequence>MKHILDLETYPLDKPESQEYAALVARCRERLAADGMFELKGFLRDNVVRAAIDLATPAMRTDSHRHARKHNVYFRDSVEGLSDDDPVLTRVETVNHTLCADQLVGNPVLTLYDWAPFASFLAATMGKDALYPMEDPMARVNVQASRDGEALNWHFDRSEFTTTILLQSPEEGGELEYRKDLRSKDDPNYAGVAAVLRNEDPEVRKARLTPGALNVFRGVDTLHRVVRVKGETERMVAIFAFFDRPGVTMTAKEQLGFYGRSIAA</sequence>
<dbReference type="Pfam" id="PF23169">
    <property type="entry name" value="HalD"/>
    <property type="match status" value="1"/>
</dbReference>
<comment type="similarity">
    <text evidence="1">Belongs to the iron/ascorbate-dependent oxidoreductase family.</text>
</comment>
<dbReference type="OrthoDB" id="9798229at2"/>
<evidence type="ECO:0000256" key="1">
    <source>
        <dbReference type="RuleBase" id="RU003682"/>
    </source>
</evidence>
<reference evidence="3 4" key="1">
    <citation type="submission" date="2018-11" db="EMBL/GenBank/DDBJ databases">
        <authorList>
            <person name="Criscuolo A."/>
        </authorList>
    </citation>
    <scope>NUCLEOTIDE SEQUENCE [LARGE SCALE GENOMIC DNA]</scope>
    <source>
        <strain evidence="3">ACIP111625</strain>
    </source>
</reference>
<evidence type="ECO:0000313" key="4">
    <source>
        <dbReference type="Proteomes" id="UP000277498"/>
    </source>
</evidence>
<keyword evidence="4" id="KW-1185">Reference proteome</keyword>
<dbReference type="GO" id="GO:0046872">
    <property type="term" value="F:metal ion binding"/>
    <property type="evidence" value="ECO:0007669"/>
    <property type="project" value="UniProtKB-KW"/>
</dbReference>
<dbReference type="EMBL" id="UXAW01000033">
    <property type="protein sequence ID" value="VDC20463.1"/>
    <property type="molecule type" value="Genomic_DNA"/>
</dbReference>
<name>A0A3P5WAH3_9RHOB</name>
<keyword evidence="1" id="KW-0408">Iron</keyword>
<dbReference type="InterPro" id="IPR005123">
    <property type="entry name" value="Oxoglu/Fe-dep_dioxygenase_dom"/>
</dbReference>
<keyword evidence="1" id="KW-0479">Metal-binding</keyword>
<dbReference type="InterPro" id="IPR056470">
    <property type="entry name" value="BesD/HalB-like"/>
</dbReference>